<sequence>MTEKQPPSAETIGLLEKKGSNRDTQTPVIRPLRSPLRQAGLQNDEVEIYVSNCIVYRFQI</sequence>
<gene>
    <name evidence="2" type="primary">jg27103</name>
    <name evidence="2" type="ORF">PAEG_LOCUS4415</name>
</gene>
<name>A0A8S4QPA4_9NEOP</name>
<evidence type="ECO:0000313" key="3">
    <source>
        <dbReference type="Proteomes" id="UP000838756"/>
    </source>
</evidence>
<dbReference type="Proteomes" id="UP000838756">
    <property type="component" value="Unassembled WGS sequence"/>
</dbReference>
<reference evidence="2" key="1">
    <citation type="submission" date="2022-03" db="EMBL/GenBank/DDBJ databases">
        <authorList>
            <person name="Lindestad O."/>
        </authorList>
    </citation>
    <scope>NUCLEOTIDE SEQUENCE</scope>
</reference>
<proteinExistence type="predicted"/>
<feature type="region of interest" description="Disordered" evidence="1">
    <location>
        <begin position="1"/>
        <end position="27"/>
    </location>
</feature>
<dbReference type="AlphaFoldDB" id="A0A8S4QPA4"/>
<evidence type="ECO:0000256" key="1">
    <source>
        <dbReference type="SAM" id="MobiDB-lite"/>
    </source>
</evidence>
<accession>A0A8S4QPA4</accession>
<feature type="non-terminal residue" evidence="2">
    <location>
        <position position="1"/>
    </location>
</feature>
<dbReference type="EMBL" id="CAKXAJ010015197">
    <property type="protein sequence ID" value="CAH2216366.1"/>
    <property type="molecule type" value="Genomic_DNA"/>
</dbReference>
<keyword evidence="3" id="KW-1185">Reference proteome</keyword>
<protein>
    <submittedName>
        <fullName evidence="2">Jg27103 protein</fullName>
    </submittedName>
</protein>
<comment type="caution">
    <text evidence="2">The sequence shown here is derived from an EMBL/GenBank/DDBJ whole genome shotgun (WGS) entry which is preliminary data.</text>
</comment>
<organism evidence="2 3">
    <name type="scientific">Pararge aegeria aegeria</name>
    <dbReference type="NCBI Taxonomy" id="348720"/>
    <lineage>
        <taxon>Eukaryota</taxon>
        <taxon>Metazoa</taxon>
        <taxon>Ecdysozoa</taxon>
        <taxon>Arthropoda</taxon>
        <taxon>Hexapoda</taxon>
        <taxon>Insecta</taxon>
        <taxon>Pterygota</taxon>
        <taxon>Neoptera</taxon>
        <taxon>Endopterygota</taxon>
        <taxon>Lepidoptera</taxon>
        <taxon>Glossata</taxon>
        <taxon>Ditrysia</taxon>
        <taxon>Papilionoidea</taxon>
        <taxon>Nymphalidae</taxon>
        <taxon>Satyrinae</taxon>
        <taxon>Satyrini</taxon>
        <taxon>Parargina</taxon>
        <taxon>Pararge</taxon>
    </lineage>
</organism>
<evidence type="ECO:0000313" key="2">
    <source>
        <dbReference type="EMBL" id="CAH2216366.1"/>
    </source>
</evidence>